<organism evidence="2 3">
    <name type="scientific">Austropuccinia psidii MF-1</name>
    <dbReference type="NCBI Taxonomy" id="1389203"/>
    <lineage>
        <taxon>Eukaryota</taxon>
        <taxon>Fungi</taxon>
        <taxon>Dikarya</taxon>
        <taxon>Basidiomycota</taxon>
        <taxon>Pucciniomycotina</taxon>
        <taxon>Pucciniomycetes</taxon>
        <taxon>Pucciniales</taxon>
        <taxon>Sphaerophragmiaceae</taxon>
        <taxon>Austropuccinia</taxon>
    </lineage>
</organism>
<evidence type="ECO:0000313" key="2">
    <source>
        <dbReference type="EMBL" id="MBW0589056.1"/>
    </source>
</evidence>
<dbReference type="EMBL" id="AVOT02132778">
    <property type="protein sequence ID" value="MBW0589056.1"/>
    <property type="molecule type" value="Genomic_DNA"/>
</dbReference>
<accession>A0A9Q3Q801</accession>
<keyword evidence="1" id="KW-0732">Signal</keyword>
<sequence>MLHTRILMLVQVLTMLKVPYAYVGCRHFTRQSLRLCRLPKIYTQILTLVKVPKNAKNSLCLYRLQTIHTPILTLVKVPHNAENFLACAGSRELTRQFLRLCRLPTIHTPILTPVQAPDKSHANPYACEGSRQFKQFNT</sequence>
<evidence type="ECO:0000256" key="1">
    <source>
        <dbReference type="SAM" id="SignalP"/>
    </source>
</evidence>
<dbReference type="Proteomes" id="UP000765509">
    <property type="component" value="Unassembled WGS sequence"/>
</dbReference>
<gene>
    <name evidence="2" type="ORF">O181_128771</name>
</gene>
<protein>
    <recommendedName>
        <fullName evidence="4">Secreted protein</fullName>
    </recommendedName>
</protein>
<evidence type="ECO:0000313" key="3">
    <source>
        <dbReference type="Proteomes" id="UP000765509"/>
    </source>
</evidence>
<feature type="signal peptide" evidence="1">
    <location>
        <begin position="1"/>
        <end position="21"/>
    </location>
</feature>
<reference evidence="2" key="1">
    <citation type="submission" date="2021-03" db="EMBL/GenBank/DDBJ databases">
        <title>Draft genome sequence of rust myrtle Austropuccinia psidii MF-1, a brazilian biotype.</title>
        <authorList>
            <person name="Quecine M.C."/>
            <person name="Pachon D.M.R."/>
            <person name="Bonatelli M.L."/>
            <person name="Correr F.H."/>
            <person name="Franceschini L.M."/>
            <person name="Leite T.F."/>
            <person name="Margarido G.R.A."/>
            <person name="Almeida C.A."/>
            <person name="Ferrarezi J.A."/>
            <person name="Labate C.A."/>
        </authorList>
    </citation>
    <scope>NUCLEOTIDE SEQUENCE</scope>
    <source>
        <strain evidence="2">MF-1</strain>
    </source>
</reference>
<dbReference type="AlphaFoldDB" id="A0A9Q3Q801"/>
<comment type="caution">
    <text evidence="2">The sequence shown here is derived from an EMBL/GenBank/DDBJ whole genome shotgun (WGS) entry which is preliminary data.</text>
</comment>
<proteinExistence type="predicted"/>
<evidence type="ECO:0008006" key="4">
    <source>
        <dbReference type="Google" id="ProtNLM"/>
    </source>
</evidence>
<feature type="chain" id="PRO_5040455219" description="Secreted protein" evidence="1">
    <location>
        <begin position="22"/>
        <end position="138"/>
    </location>
</feature>
<name>A0A9Q3Q801_9BASI</name>
<keyword evidence="3" id="KW-1185">Reference proteome</keyword>